<name>A0A0E3LVE9_METMZ</name>
<evidence type="ECO:0000256" key="2">
    <source>
        <dbReference type="RuleBase" id="RU003936"/>
    </source>
</evidence>
<dbReference type="PROSITE" id="PS51343">
    <property type="entry name" value="PII_GLNB_DOM"/>
    <property type="match status" value="1"/>
</dbReference>
<gene>
    <name evidence="3" type="ORF">MSMAL_0358</name>
</gene>
<evidence type="ECO:0000256" key="1">
    <source>
        <dbReference type="PIRSR" id="PIRSR602187-50"/>
    </source>
</evidence>
<dbReference type="SUPFAM" id="SSF54913">
    <property type="entry name" value="GlnB-like"/>
    <property type="match status" value="1"/>
</dbReference>
<dbReference type="PANTHER" id="PTHR30115">
    <property type="entry name" value="NITROGEN REGULATORY PROTEIN P-II"/>
    <property type="match status" value="1"/>
</dbReference>
<dbReference type="EMBL" id="CP009513">
    <property type="protein sequence ID" value="AKB66901.1"/>
    <property type="molecule type" value="Genomic_DNA"/>
</dbReference>
<dbReference type="PANTHER" id="PTHR30115:SF11">
    <property type="entry name" value="NITROGEN REGULATORY PROTEIN P-II HOMOLOG"/>
    <property type="match status" value="1"/>
</dbReference>
<comment type="similarity">
    <text evidence="2">Belongs to the P(II) protein family.</text>
</comment>
<evidence type="ECO:0000313" key="4">
    <source>
        <dbReference type="Proteomes" id="UP000033063"/>
    </source>
</evidence>
<sequence>MTRMCKIEAIIKPLKLHQVKDALEEAGFASLTVTDVKGRGQQKGIVQQWRGKKYCVDLLPKTKIEIVVPEEKIEEIIQVIQSTAYTGEIGDGKIFVIPIETVVRIRTGERNGDAL</sequence>
<dbReference type="Gene3D" id="3.30.70.120">
    <property type="match status" value="1"/>
</dbReference>
<organism evidence="3 4">
    <name type="scientific">Methanosarcina mazei LYC</name>
    <dbReference type="NCBI Taxonomy" id="1434114"/>
    <lineage>
        <taxon>Archaea</taxon>
        <taxon>Methanobacteriati</taxon>
        <taxon>Methanobacteriota</taxon>
        <taxon>Stenosarchaea group</taxon>
        <taxon>Methanomicrobia</taxon>
        <taxon>Methanosarcinales</taxon>
        <taxon>Methanosarcinaceae</taxon>
        <taxon>Methanosarcina</taxon>
    </lineage>
</organism>
<dbReference type="GO" id="GO:0030234">
    <property type="term" value="F:enzyme regulator activity"/>
    <property type="evidence" value="ECO:0007669"/>
    <property type="project" value="InterPro"/>
</dbReference>
<dbReference type="InterPro" id="IPR015867">
    <property type="entry name" value="N-reg_PII/ATP_PRibTrfase_C"/>
</dbReference>
<protein>
    <submittedName>
        <fullName evidence="3">Nitrogen regulatory protein P-II</fullName>
    </submittedName>
</protein>
<dbReference type="RefSeq" id="WP_011032908.1">
    <property type="nucleotide sequence ID" value="NZ_CP009513.1"/>
</dbReference>
<dbReference type="InterPro" id="IPR002187">
    <property type="entry name" value="N-reg_PII"/>
</dbReference>
<dbReference type="GO" id="GO:0006808">
    <property type="term" value="P:regulation of nitrogen utilization"/>
    <property type="evidence" value="ECO:0007669"/>
    <property type="project" value="InterPro"/>
</dbReference>
<dbReference type="HOGENOM" id="CLU_082268_0_0_2"/>
<dbReference type="GO" id="GO:0005524">
    <property type="term" value="F:ATP binding"/>
    <property type="evidence" value="ECO:0007669"/>
    <property type="project" value="TreeGrafter"/>
</dbReference>
<dbReference type="PRINTS" id="PR00340">
    <property type="entry name" value="PIIGLNB"/>
</dbReference>
<dbReference type="GO" id="GO:0005829">
    <property type="term" value="C:cytosol"/>
    <property type="evidence" value="ECO:0007669"/>
    <property type="project" value="TreeGrafter"/>
</dbReference>
<dbReference type="Pfam" id="PF00543">
    <property type="entry name" value="P-II"/>
    <property type="match status" value="1"/>
</dbReference>
<feature type="modified residue" description="O-UMP-tyrosine" evidence="1">
    <location>
        <position position="54"/>
    </location>
</feature>
<dbReference type="PROSITE" id="PS00638">
    <property type="entry name" value="PII_GLNB_CTER"/>
    <property type="match status" value="1"/>
</dbReference>
<proteinExistence type="inferred from homology"/>
<dbReference type="InterPro" id="IPR011322">
    <property type="entry name" value="N-reg_PII-like_a/b"/>
</dbReference>
<dbReference type="GeneID" id="24849974"/>
<keyword evidence="1" id="KW-0597">Phosphoprotein</keyword>
<dbReference type="InterPro" id="IPR017918">
    <property type="entry name" value="N-reg_PII_CS"/>
</dbReference>
<dbReference type="AlphaFoldDB" id="A0A0E3LVE9"/>
<reference evidence="3 4" key="1">
    <citation type="submission" date="2014-07" db="EMBL/GenBank/DDBJ databases">
        <title>Methanogenic archaea and the global carbon cycle.</title>
        <authorList>
            <person name="Henriksen J.R."/>
            <person name="Luke J."/>
            <person name="Reinhart S."/>
            <person name="Benedict M.N."/>
            <person name="Youngblut N.D."/>
            <person name="Metcalf M.E."/>
            <person name="Whitaker R.J."/>
            <person name="Metcalf W.W."/>
        </authorList>
    </citation>
    <scope>NUCLEOTIDE SEQUENCE [LARGE SCALE GENOMIC DNA]</scope>
    <source>
        <strain evidence="3 4">LYC</strain>
    </source>
</reference>
<dbReference type="Proteomes" id="UP000033063">
    <property type="component" value="Chromosome"/>
</dbReference>
<evidence type="ECO:0000313" key="3">
    <source>
        <dbReference type="EMBL" id="AKB66901.1"/>
    </source>
</evidence>
<dbReference type="PATRIC" id="fig|1434114.4.peg.439"/>
<accession>A0A0E3LVE9</accession>
<dbReference type="SMART" id="SM00938">
    <property type="entry name" value="P-II"/>
    <property type="match status" value="1"/>
</dbReference>